<feature type="signal peptide" evidence="1">
    <location>
        <begin position="1"/>
        <end position="25"/>
    </location>
</feature>
<evidence type="ECO:0000259" key="2">
    <source>
        <dbReference type="Pfam" id="PF00496"/>
    </source>
</evidence>
<dbReference type="AlphaFoldDB" id="A0A917VAV5"/>
<dbReference type="PROSITE" id="PS51257">
    <property type="entry name" value="PROKAR_LIPOPROTEIN"/>
    <property type="match status" value="1"/>
</dbReference>
<name>A0A917VAV5_9NOCA</name>
<reference evidence="3" key="2">
    <citation type="submission" date="2020-09" db="EMBL/GenBank/DDBJ databases">
        <authorList>
            <person name="Sun Q."/>
            <person name="Zhou Y."/>
        </authorList>
    </citation>
    <scope>NUCLEOTIDE SEQUENCE</scope>
    <source>
        <strain evidence="3">CGMCC 4.7278</strain>
    </source>
</reference>
<keyword evidence="1" id="KW-0732">Signal</keyword>
<comment type="caution">
    <text evidence="3">The sequence shown here is derived from an EMBL/GenBank/DDBJ whole genome shotgun (WGS) entry which is preliminary data.</text>
</comment>
<organism evidence="3 4">
    <name type="scientific">Nocardia camponoti</name>
    <dbReference type="NCBI Taxonomy" id="1616106"/>
    <lineage>
        <taxon>Bacteria</taxon>
        <taxon>Bacillati</taxon>
        <taxon>Actinomycetota</taxon>
        <taxon>Actinomycetes</taxon>
        <taxon>Mycobacteriales</taxon>
        <taxon>Nocardiaceae</taxon>
        <taxon>Nocardia</taxon>
    </lineage>
</organism>
<dbReference type="GO" id="GO:0015833">
    <property type="term" value="P:peptide transport"/>
    <property type="evidence" value="ECO:0007669"/>
    <property type="project" value="TreeGrafter"/>
</dbReference>
<dbReference type="InterPro" id="IPR039424">
    <property type="entry name" value="SBP_5"/>
</dbReference>
<proteinExistence type="predicted"/>
<reference evidence="3" key="1">
    <citation type="journal article" date="2014" name="Int. J. Syst. Evol. Microbiol.">
        <title>Complete genome sequence of Corynebacterium casei LMG S-19264T (=DSM 44701T), isolated from a smear-ripened cheese.</title>
        <authorList>
            <consortium name="US DOE Joint Genome Institute (JGI-PGF)"/>
            <person name="Walter F."/>
            <person name="Albersmeier A."/>
            <person name="Kalinowski J."/>
            <person name="Ruckert C."/>
        </authorList>
    </citation>
    <scope>NUCLEOTIDE SEQUENCE</scope>
    <source>
        <strain evidence="3">CGMCC 4.7278</strain>
    </source>
</reference>
<dbReference type="GO" id="GO:1904680">
    <property type="term" value="F:peptide transmembrane transporter activity"/>
    <property type="evidence" value="ECO:0007669"/>
    <property type="project" value="TreeGrafter"/>
</dbReference>
<dbReference type="GO" id="GO:0043190">
    <property type="term" value="C:ATP-binding cassette (ABC) transporter complex"/>
    <property type="evidence" value="ECO:0007669"/>
    <property type="project" value="InterPro"/>
</dbReference>
<feature type="domain" description="Solute-binding protein family 5" evidence="2">
    <location>
        <begin position="117"/>
        <end position="460"/>
    </location>
</feature>
<evidence type="ECO:0000313" key="3">
    <source>
        <dbReference type="EMBL" id="GGK55420.1"/>
    </source>
</evidence>
<dbReference type="InterPro" id="IPR000914">
    <property type="entry name" value="SBP_5_dom"/>
</dbReference>
<dbReference type="PANTHER" id="PTHR30290">
    <property type="entry name" value="PERIPLASMIC BINDING COMPONENT OF ABC TRANSPORTER"/>
    <property type="match status" value="1"/>
</dbReference>
<evidence type="ECO:0000313" key="4">
    <source>
        <dbReference type="Proteomes" id="UP000612956"/>
    </source>
</evidence>
<dbReference type="Proteomes" id="UP000612956">
    <property type="component" value="Unassembled WGS sequence"/>
</dbReference>
<dbReference type="PANTHER" id="PTHR30290:SF65">
    <property type="entry name" value="MONOACYL PHOSPHATIDYLINOSITOL TETRAMANNOSIDE-BINDING PROTEIN LPQW-RELATED"/>
    <property type="match status" value="1"/>
</dbReference>
<dbReference type="RefSeq" id="WP_188829416.1">
    <property type="nucleotide sequence ID" value="NZ_BMMW01000002.1"/>
</dbReference>
<feature type="chain" id="PRO_5037022099" description="Solute-binding protein family 5 domain-containing protein" evidence="1">
    <location>
        <begin position="26"/>
        <end position="555"/>
    </location>
</feature>
<dbReference type="SUPFAM" id="SSF53850">
    <property type="entry name" value="Periplasmic binding protein-like II"/>
    <property type="match status" value="1"/>
</dbReference>
<gene>
    <name evidence="3" type="ORF">GCM10011591_29230</name>
</gene>
<sequence length="555" mass="59760">MRNRSLRAAAIGLVIAGFLVTGCSADDSSTGGDAALGTTNDINPTDVNNVRDGGNLRLAISALPQNWNALQTDGNDAEVAGVLRPMMPRAFKTDASANLSVNTDYFESVELTGTSPQEVTYTINPKAVWSDGTPITWEDIRSQAAALSGVDKAFLIANTSGFDRVEKVERGVNDQQAKITFKQHYADWKGQFAGNSFLYPKSVTATPDAFNKSQVDTLTLSSGPFALQSVDRTQKRIVLARNPKWWGATPKLDTFTFSVLSSDAFVPALANNEIDAVGIATREDLATATSTPGVVIRRAPSNQWSHLTFNGAPGSLLEDPALRVAISKAIDRQGIANAIQNGLVPDPKPLNNHIFLAGQTGYQDNSLPFDPAAAASELDGLGWKLVNGVREKDGKQLVIRDVMYQSNTWVQIAQIMQQNLAQIGVKLNIDQKPGQAFFSDNIIPGNFDVAQWSWVGDAFPLSGLGQIYGLYPDVQGNYGRIGSPELNQLIEDTVSELDPAKAVTLANEVDRKVFLEGHSIPLMQSPGNVAVRDTLANYGAPGLASYDYTKIGFLK</sequence>
<dbReference type="Gene3D" id="3.40.190.10">
    <property type="entry name" value="Periplasmic binding protein-like II"/>
    <property type="match status" value="1"/>
</dbReference>
<dbReference type="EMBL" id="BMMW01000002">
    <property type="protein sequence ID" value="GGK55420.1"/>
    <property type="molecule type" value="Genomic_DNA"/>
</dbReference>
<dbReference type="CDD" id="cd08501">
    <property type="entry name" value="PBP2_Lpqw"/>
    <property type="match status" value="1"/>
</dbReference>
<keyword evidence="4" id="KW-1185">Reference proteome</keyword>
<dbReference type="InterPro" id="IPR030678">
    <property type="entry name" value="Peptide/Ni-bd"/>
</dbReference>
<dbReference type="Pfam" id="PF00496">
    <property type="entry name" value="SBP_bac_5"/>
    <property type="match status" value="1"/>
</dbReference>
<dbReference type="GO" id="GO:0042597">
    <property type="term" value="C:periplasmic space"/>
    <property type="evidence" value="ECO:0007669"/>
    <property type="project" value="UniProtKB-ARBA"/>
</dbReference>
<evidence type="ECO:0000256" key="1">
    <source>
        <dbReference type="SAM" id="SignalP"/>
    </source>
</evidence>
<dbReference type="PIRSF" id="PIRSF002741">
    <property type="entry name" value="MppA"/>
    <property type="match status" value="1"/>
</dbReference>
<accession>A0A917VAV5</accession>
<dbReference type="Gene3D" id="3.90.76.10">
    <property type="entry name" value="Dipeptide-binding Protein, Domain 1"/>
    <property type="match status" value="1"/>
</dbReference>
<protein>
    <recommendedName>
        <fullName evidence="2">Solute-binding protein family 5 domain-containing protein</fullName>
    </recommendedName>
</protein>
<dbReference type="Gene3D" id="3.10.105.10">
    <property type="entry name" value="Dipeptide-binding Protein, Domain 3"/>
    <property type="match status" value="1"/>
</dbReference>